<keyword evidence="3" id="KW-1185">Reference proteome</keyword>
<dbReference type="EMBL" id="CAMXCT010000186">
    <property type="protein sequence ID" value="CAI3975187.1"/>
    <property type="molecule type" value="Genomic_DNA"/>
</dbReference>
<evidence type="ECO:0000313" key="2">
    <source>
        <dbReference type="EMBL" id="CAL4762499.1"/>
    </source>
</evidence>
<organism evidence="1">
    <name type="scientific">Cladocopium goreaui</name>
    <dbReference type="NCBI Taxonomy" id="2562237"/>
    <lineage>
        <taxon>Eukaryota</taxon>
        <taxon>Sar</taxon>
        <taxon>Alveolata</taxon>
        <taxon>Dinophyceae</taxon>
        <taxon>Suessiales</taxon>
        <taxon>Symbiodiniaceae</taxon>
        <taxon>Cladocopium</taxon>
    </lineage>
</organism>
<reference evidence="2 3" key="2">
    <citation type="submission" date="2024-05" db="EMBL/GenBank/DDBJ databases">
        <authorList>
            <person name="Chen Y."/>
            <person name="Shah S."/>
            <person name="Dougan E. K."/>
            <person name="Thang M."/>
            <person name="Chan C."/>
        </authorList>
    </citation>
    <scope>NUCLEOTIDE SEQUENCE [LARGE SCALE GENOMIC DNA]</scope>
</reference>
<protein>
    <submittedName>
        <fullName evidence="1">Uncharacterized protein</fullName>
    </submittedName>
</protein>
<dbReference type="EMBL" id="CAMXCT020000186">
    <property type="protein sequence ID" value="CAL1128562.1"/>
    <property type="molecule type" value="Genomic_DNA"/>
</dbReference>
<evidence type="ECO:0000313" key="1">
    <source>
        <dbReference type="EMBL" id="CAI3975187.1"/>
    </source>
</evidence>
<dbReference type="Proteomes" id="UP001152797">
    <property type="component" value="Unassembled WGS sequence"/>
</dbReference>
<reference evidence="1" key="1">
    <citation type="submission" date="2022-10" db="EMBL/GenBank/DDBJ databases">
        <authorList>
            <person name="Chen Y."/>
            <person name="Dougan E. K."/>
            <person name="Chan C."/>
            <person name="Rhodes N."/>
            <person name="Thang M."/>
        </authorList>
    </citation>
    <scope>NUCLEOTIDE SEQUENCE</scope>
</reference>
<name>A0A9P1FII0_9DINO</name>
<comment type="caution">
    <text evidence="1">The sequence shown here is derived from an EMBL/GenBank/DDBJ whole genome shotgun (WGS) entry which is preliminary data.</text>
</comment>
<proteinExistence type="predicted"/>
<dbReference type="EMBL" id="CAMXCT030000186">
    <property type="protein sequence ID" value="CAL4762499.1"/>
    <property type="molecule type" value="Genomic_DNA"/>
</dbReference>
<gene>
    <name evidence="1" type="ORF">C1SCF055_LOCUS3539</name>
</gene>
<evidence type="ECO:0000313" key="3">
    <source>
        <dbReference type="Proteomes" id="UP001152797"/>
    </source>
</evidence>
<accession>A0A9P1FII0</accession>
<sequence>MDAEENFERNWKAFLVRVGHDPERFEKDILRRRLLMERAADRAEMRELLCAKLSKCKSTSALSDVKDVDSRESQQLFARKRSETMGSGRGFVCSPQSNLTPSTASTSWTCVVLRCEQQVVCL</sequence>
<dbReference type="AlphaFoldDB" id="A0A9P1FII0"/>